<dbReference type="OrthoDB" id="1432876at2759"/>
<keyword evidence="2" id="KW-1185">Reference proteome</keyword>
<accession>A0A371IAB3</accession>
<reference evidence="1" key="1">
    <citation type="submission" date="2018-05" db="EMBL/GenBank/DDBJ databases">
        <title>Draft genome of Mucuna pruriens seed.</title>
        <authorList>
            <person name="Nnadi N.E."/>
            <person name="Vos R."/>
            <person name="Hasami M.H."/>
            <person name="Devisetty U.K."/>
            <person name="Aguiy J.C."/>
        </authorList>
    </citation>
    <scope>NUCLEOTIDE SEQUENCE [LARGE SCALE GENOMIC DNA]</scope>
    <source>
        <strain evidence="1">JCA_2017</strain>
    </source>
</reference>
<gene>
    <name evidence="1" type="ORF">CR513_03280</name>
</gene>
<protein>
    <submittedName>
        <fullName evidence="1">Uncharacterized protein</fullName>
    </submittedName>
</protein>
<proteinExistence type="predicted"/>
<feature type="non-terminal residue" evidence="1">
    <location>
        <position position="1"/>
    </location>
</feature>
<evidence type="ECO:0000313" key="1">
    <source>
        <dbReference type="EMBL" id="RDY11988.1"/>
    </source>
</evidence>
<dbReference type="EMBL" id="QJKJ01000544">
    <property type="protein sequence ID" value="RDY11988.1"/>
    <property type="molecule type" value="Genomic_DNA"/>
</dbReference>
<evidence type="ECO:0000313" key="2">
    <source>
        <dbReference type="Proteomes" id="UP000257109"/>
    </source>
</evidence>
<dbReference type="Proteomes" id="UP000257109">
    <property type="component" value="Unassembled WGS sequence"/>
</dbReference>
<comment type="caution">
    <text evidence="1">The sequence shown here is derived from an EMBL/GenBank/DDBJ whole genome shotgun (WGS) entry which is preliminary data.</text>
</comment>
<sequence length="115" mass="13495">MSTPWFVDIYNFMVASQFPPEASKLYKEKLKSDVKYYIWDDPYFWRHCNDPAIHRSIQSSTFSIQHVEVVIMDKLKQPGKCLIMGPTGPLFSRRLLICLGLRTMLESRNDHKLKA</sequence>
<name>A0A371IAB3_MUCPR</name>
<dbReference type="AlphaFoldDB" id="A0A371IAB3"/>
<organism evidence="1 2">
    <name type="scientific">Mucuna pruriens</name>
    <name type="common">Velvet bean</name>
    <name type="synonym">Dolichos pruriens</name>
    <dbReference type="NCBI Taxonomy" id="157652"/>
    <lineage>
        <taxon>Eukaryota</taxon>
        <taxon>Viridiplantae</taxon>
        <taxon>Streptophyta</taxon>
        <taxon>Embryophyta</taxon>
        <taxon>Tracheophyta</taxon>
        <taxon>Spermatophyta</taxon>
        <taxon>Magnoliopsida</taxon>
        <taxon>eudicotyledons</taxon>
        <taxon>Gunneridae</taxon>
        <taxon>Pentapetalae</taxon>
        <taxon>rosids</taxon>
        <taxon>fabids</taxon>
        <taxon>Fabales</taxon>
        <taxon>Fabaceae</taxon>
        <taxon>Papilionoideae</taxon>
        <taxon>50 kb inversion clade</taxon>
        <taxon>NPAAA clade</taxon>
        <taxon>indigoferoid/millettioid clade</taxon>
        <taxon>Phaseoleae</taxon>
        <taxon>Mucuna</taxon>
    </lineage>
</organism>